<evidence type="ECO:0000313" key="3">
    <source>
        <dbReference type="Proteomes" id="UP000009328"/>
    </source>
</evidence>
<dbReference type="AlphaFoldDB" id="K0KQY0"/>
<dbReference type="Proteomes" id="UP000009328">
    <property type="component" value="Unassembled WGS sequence"/>
</dbReference>
<proteinExistence type="predicted"/>
<dbReference type="EMBL" id="CAIF01000088">
    <property type="protein sequence ID" value="CCH43688.1"/>
    <property type="molecule type" value="Genomic_DNA"/>
</dbReference>
<evidence type="ECO:0000313" key="2">
    <source>
        <dbReference type="EMBL" id="CCH43688.1"/>
    </source>
</evidence>
<gene>
    <name evidence="2" type="ORF">BN7_3242</name>
</gene>
<feature type="region of interest" description="Disordered" evidence="1">
    <location>
        <begin position="349"/>
        <end position="383"/>
    </location>
</feature>
<name>K0KQY0_WICCF</name>
<dbReference type="Gene3D" id="3.30.160.20">
    <property type="match status" value="1"/>
</dbReference>
<evidence type="ECO:0000256" key="1">
    <source>
        <dbReference type="SAM" id="MobiDB-lite"/>
    </source>
</evidence>
<reference evidence="2 3" key="1">
    <citation type="journal article" date="2012" name="Eukaryot. Cell">
        <title>Draft genome sequence of Wickerhamomyces ciferrii NRRL Y-1031 F-60-10.</title>
        <authorList>
            <person name="Schneider J."/>
            <person name="Andrea H."/>
            <person name="Blom J."/>
            <person name="Jaenicke S."/>
            <person name="Ruckert C."/>
            <person name="Schorsch C."/>
            <person name="Szczepanowski R."/>
            <person name="Farwick M."/>
            <person name="Goesmann A."/>
            <person name="Puhler A."/>
            <person name="Schaffer S."/>
            <person name="Tauch A."/>
            <person name="Kohler T."/>
            <person name="Brinkrolf K."/>
        </authorList>
    </citation>
    <scope>NUCLEOTIDE SEQUENCE [LARGE SCALE GENOMIC DNA]</scope>
    <source>
        <strain evidence="3">ATCC 14091 / BCRC 22168 / CBS 111 / JCM 3599 / NBRC 0793 / NRRL Y-1031 F-60-10</strain>
    </source>
</reference>
<dbReference type="InParanoid" id="K0KQY0"/>
<dbReference type="HOGENOM" id="CLU_447045_0_0_1"/>
<comment type="caution">
    <text evidence="2">The sequence shown here is derived from an EMBL/GenBank/DDBJ whole genome shotgun (WGS) entry which is preliminary data.</text>
</comment>
<organism evidence="2 3">
    <name type="scientific">Wickerhamomyces ciferrii (strain ATCC 14091 / BCRC 22168 / CBS 111 / JCM 3599 / NBRC 0793 / NRRL Y-1031 F-60-10)</name>
    <name type="common">Yeast</name>
    <name type="synonym">Pichia ciferrii</name>
    <dbReference type="NCBI Taxonomy" id="1206466"/>
    <lineage>
        <taxon>Eukaryota</taxon>
        <taxon>Fungi</taxon>
        <taxon>Dikarya</taxon>
        <taxon>Ascomycota</taxon>
        <taxon>Saccharomycotina</taxon>
        <taxon>Saccharomycetes</taxon>
        <taxon>Phaffomycetales</taxon>
        <taxon>Wickerhamomycetaceae</taxon>
        <taxon>Wickerhamomyces</taxon>
    </lineage>
</organism>
<sequence>MGENIGDAGSEPIRPFKNGGEIEDYLEDIRHKKEEELFLKKYTKSNIFDTSLLIAAMNIIKRAPSSNHVREILSGLPENLNKKLSYQVQDPYFSKGINEKDHSNNNGSSLADDEDIYANGNDLITSKDNEIIDKFTKQSQYWTLTPLPEIHDTIWGNQDIDNHIYIGYTYYKGFIAQYILQRFPGEDIELLSHHLSNRLIFKQWGLNYQMPLIKPYTKDQIFLAYLGGLVSEVSFYIDSNEQRIQDWLCILLEPLVSQFESYNETIDDDYHFGIIQDCLVRGLEFEILFETVDEHETPKYLVRVKVDEHVILGSTRSAESSLKAQSKAGSSVLNNPKLKQLALDLKLKSKVDSSGSQKETSVKEGSPDDMDIDDTKSPGVPQIRAHENTIGDHQNQNVNNDHNTKIPHFQSNQRTYTHTETLNQQLKTTSNKILQQQPNEQPNQPNADQLDYQPVEVGELERLKKEEQEQVYQFIPNDEKIDNTAKSVLNEHLKQLKIDKATYKHAVLRSNTDKNYPIKVIVTCYIEGIPIARTTGPNSKITGQIVAKFILDYEDYFLDRLKVGKAA</sequence>
<keyword evidence="3" id="KW-1185">Reference proteome</keyword>
<accession>K0KQY0</accession>
<protein>
    <submittedName>
        <fullName evidence="2">Uncharacterized protein</fullName>
    </submittedName>
</protein>